<protein>
    <submittedName>
        <fullName evidence="2">Uncharacterized protein</fullName>
    </submittedName>
</protein>
<feature type="region of interest" description="Disordered" evidence="1">
    <location>
        <begin position="54"/>
        <end position="78"/>
    </location>
</feature>
<keyword evidence="3" id="KW-1185">Reference proteome</keyword>
<comment type="caution">
    <text evidence="2">The sequence shown here is derived from an EMBL/GenBank/DDBJ whole genome shotgun (WGS) entry which is preliminary data.</text>
</comment>
<dbReference type="Proteomes" id="UP000823775">
    <property type="component" value="Unassembled WGS sequence"/>
</dbReference>
<dbReference type="EMBL" id="JACEIK010001357">
    <property type="protein sequence ID" value="MCD7468569.1"/>
    <property type="molecule type" value="Genomic_DNA"/>
</dbReference>
<reference evidence="2 3" key="1">
    <citation type="journal article" date="2021" name="BMC Genomics">
        <title>Datura genome reveals duplications of psychoactive alkaloid biosynthetic genes and high mutation rate following tissue culture.</title>
        <authorList>
            <person name="Rajewski A."/>
            <person name="Carter-House D."/>
            <person name="Stajich J."/>
            <person name="Litt A."/>
        </authorList>
    </citation>
    <scope>NUCLEOTIDE SEQUENCE [LARGE SCALE GENOMIC DNA]</scope>
    <source>
        <strain evidence="2">AR-01</strain>
    </source>
</reference>
<evidence type="ECO:0000256" key="1">
    <source>
        <dbReference type="SAM" id="MobiDB-lite"/>
    </source>
</evidence>
<proteinExistence type="predicted"/>
<organism evidence="2 3">
    <name type="scientific">Datura stramonium</name>
    <name type="common">Jimsonweed</name>
    <name type="synonym">Common thornapple</name>
    <dbReference type="NCBI Taxonomy" id="4076"/>
    <lineage>
        <taxon>Eukaryota</taxon>
        <taxon>Viridiplantae</taxon>
        <taxon>Streptophyta</taxon>
        <taxon>Embryophyta</taxon>
        <taxon>Tracheophyta</taxon>
        <taxon>Spermatophyta</taxon>
        <taxon>Magnoliopsida</taxon>
        <taxon>eudicotyledons</taxon>
        <taxon>Gunneridae</taxon>
        <taxon>Pentapetalae</taxon>
        <taxon>asterids</taxon>
        <taxon>lamiids</taxon>
        <taxon>Solanales</taxon>
        <taxon>Solanaceae</taxon>
        <taxon>Solanoideae</taxon>
        <taxon>Datureae</taxon>
        <taxon>Datura</taxon>
    </lineage>
</organism>
<gene>
    <name evidence="2" type="ORF">HAX54_006925</name>
</gene>
<feature type="compositionally biased region" description="Low complexity" evidence="1">
    <location>
        <begin position="61"/>
        <end position="78"/>
    </location>
</feature>
<name>A0ABS8TAX1_DATST</name>
<sequence length="196" mass="21444">MQCLKDAKPKVYNYPMEIPLEKWMVHRDDGSSPFVSSDLVLLIAEVSWCLPQPRGPPPSRSLTIPNISSPSSSTCNSSSSIKGIGSAGCILRGPGSAIIRECPAWVAKEILEFGRRKTVRLRDGPVAWRRLVMLSSVPRSLDFPNMPHSSEGPRQPRGTELNLHVSLHASEEGIQAQFQFQCISALAPCQGAISPR</sequence>
<accession>A0ABS8TAX1</accession>
<evidence type="ECO:0000313" key="3">
    <source>
        <dbReference type="Proteomes" id="UP000823775"/>
    </source>
</evidence>
<evidence type="ECO:0000313" key="2">
    <source>
        <dbReference type="EMBL" id="MCD7468569.1"/>
    </source>
</evidence>